<dbReference type="OrthoDB" id="1766522at2"/>
<dbReference type="PATRIC" id="fig|1122152.4.peg.960"/>
<name>A0A0R1S2A5_9LACO</name>
<dbReference type="Pfam" id="PF00188">
    <property type="entry name" value="CAP"/>
    <property type="match status" value="1"/>
</dbReference>
<dbReference type="AlphaFoldDB" id="A0A0R1S2A5"/>
<dbReference type="eggNOG" id="COG2340">
    <property type="taxonomic scope" value="Bacteria"/>
</dbReference>
<dbReference type="EMBL" id="AZFB01000004">
    <property type="protein sequence ID" value="KRL63366.1"/>
    <property type="molecule type" value="Genomic_DNA"/>
</dbReference>
<evidence type="ECO:0000313" key="4">
    <source>
        <dbReference type="Proteomes" id="UP000051931"/>
    </source>
</evidence>
<keyword evidence="1" id="KW-0732">Signal</keyword>
<proteinExistence type="predicted"/>
<accession>A0A0R1S2A5</accession>
<feature type="chain" id="PRO_5006410277" description="SCP domain-containing protein" evidence="1">
    <location>
        <begin position="29"/>
        <end position="414"/>
    </location>
</feature>
<organism evidence="3 4">
    <name type="scientific">Lactobacillus psittaci DSM 15354</name>
    <dbReference type="NCBI Taxonomy" id="1122152"/>
    <lineage>
        <taxon>Bacteria</taxon>
        <taxon>Bacillati</taxon>
        <taxon>Bacillota</taxon>
        <taxon>Bacilli</taxon>
        <taxon>Lactobacillales</taxon>
        <taxon>Lactobacillaceae</taxon>
        <taxon>Lactobacillus</taxon>
    </lineage>
</organism>
<protein>
    <recommendedName>
        <fullName evidence="2">SCP domain-containing protein</fullName>
    </recommendedName>
</protein>
<dbReference type="InterPro" id="IPR035940">
    <property type="entry name" value="CAP_sf"/>
</dbReference>
<dbReference type="SUPFAM" id="SSF55797">
    <property type="entry name" value="PR-1-like"/>
    <property type="match status" value="1"/>
</dbReference>
<feature type="domain" description="SCP" evidence="2">
    <location>
        <begin position="81"/>
        <end position="215"/>
    </location>
</feature>
<sequence length="414" mass="45404">MKTETKVTMLTASALLLPFLYGTGQVRAAEFSQAEKNQVEAYQKEYKALDSQDYNTSKLYQTQPSDTNPGTLNQDYIKGSLGYVNYYRQLAGLDRETTNDQANQDAQLAAWALAKTNYPVSSDAHGILNTEKPAGMTDEQWDKAQLASFGNITFNSNDPGLSHSGIDVKRLLLDNNNIDGSPLTGHRDLILSARASKIGFGTATGKNGIRYVVQNGVFASDLVKNIWKDTQYPSKGLFPVELLNEADTPWSVYFGQLDFKENPEITITDDDTGKKVTATNVKNLGHFNYAYGYKTTIDYLPTGVDLIVGHQYTIKIGDLYTYSFKLFSEKANGIDLPSAEILNTAQHNDLALSYKHATSTNGLASFSTSTKQKLTKASNAIDQPRLPQTGNSILATLVLGLASISTGFTLLKKH</sequence>
<dbReference type="NCBIfam" id="TIGR01167">
    <property type="entry name" value="LPXTG_anchor"/>
    <property type="match status" value="1"/>
</dbReference>
<dbReference type="STRING" id="1122152.GCA_000425905_01015"/>
<evidence type="ECO:0000256" key="1">
    <source>
        <dbReference type="SAM" id="SignalP"/>
    </source>
</evidence>
<gene>
    <name evidence="3" type="ORF">FC23_GL000936</name>
</gene>
<dbReference type="Proteomes" id="UP000051931">
    <property type="component" value="Unassembled WGS sequence"/>
</dbReference>
<dbReference type="RefSeq" id="WP_027824987.1">
    <property type="nucleotide sequence ID" value="NZ_AUEI01000007.1"/>
</dbReference>
<reference evidence="3 4" key="1">
    <citation type="journal article" date="2015" name="Genome Announc.">
        <title>Expanding the biotechnology potential of lactobacilli through comparative genomics of 213 strains and associated genera.</title>
        <authorList>
            <person name="Sun Z."/>
            <person name="Harris H.M."/>
            <person name="McCann A."/>
            <person name="Guo C."/>
            <person name="Argimon S."/>
            <person name="Zhang W."/>
            <person name="Yang X."/>
            <person name="Jeffery I.B."/>
            <person name="Cooney J.C."/>
            <person name="Kagawa T.F."/>
            <person name="Liu W."/>
            <person name="Song Y."/>
            <person name="Salvetti E."/>
            <person name="Wrobel A."/>
            <person name="Rasinkangas P."/>
            <person name="Parkhill J."/>
            <person name="Rea M.C."/>
            <person name="O'Sullivan O."/>
            <person name="Ritari J."/>
            <person name="Douillard F.P."/>
            <person name="Paul Ross R."/>
            <person name="Yang R."/>
            <person name="Briner A.E."/>
            <person name="Felis G.E."/>
            <person name="de Vos W.M."/>
            <person name="Barrangou R."/>
            <person name="Klaenhammer T.R."/>
            <person name="Caufield P.W."/>
            <person name="Cui Y."/>
            <person name="Zhang H."/>
            <person name="O'Toole P.W."/>
        </authorList>
    </citation>
    <scope>NUCLEOTIDE SEQUENCE [LARGE SCALE GENOMIC DNA]</scope>
    <source>
        <strain evidence="3 4">DSM 15354</strain>
    </source>
</reference>
<evidence type="ECO:0000259" key="2">
    <source>
        <dbReference type="Pfam" id="PF00188"/>
    </source>
</evidence>
<dbReference type="Gene3D" id="3.40.33.10">
    <property type="entry name" value="CAP"/>
    <property type="match status" value="1"/>
</dbReference>
<comment type="caution">
    <text evidence="3">The sequence shown here is derived from an EMBL/GenBank/DDBJ whole genome shotgun (WGS) entry which is preliminary data.</text>
</comment>
<feature type="signal peptide" evidence="1">
    <location>
        <begin position="1"/>
        <end position="28"/>
    </location>
</feature>
<dbReference type="InterPro" id="IPR014044">
    <property type="entry name" value="CAP_dom"/>
</dbReference>
<evidence type="ECO:0000313" key="3">
    <source>
        <dbReference type="EMBL" id="KRL63366.1"/>
    </source>
</evidence>
<keyword evidence="4" id="KW-1185">Reference proteome</keyword>